<evidence type="ECO:0000313" key="1">
    <source>
        <dbReference type="EMBL" id="SCG60747.1"/>
    </source>
</evidence>
<name>A0A109IKS1_9ACTN</name>
<organism evidence="1 2">
    <name type="scientific">Micromonospora rifamycinica</name>
    <dbReference type="NCBI Taxonomy" id="291594"/>
    <lineage>
        <taxon>Bacteria</taxon>
        <taxon>Bacillati</taxon>
        <taxon>Actinomycetota</taxon>
        <taxon>Actinomycetes</taxon>
        <taxon>Micromonosporales</taxon>
        <taxon>Micromonosporaceae</taxon>
        <taxon>Micromonospora</taxon>
    </lineage>
</organism>
<accession>A0A109IKS1</accession>
<proteinExistence type="predicted"/>
<evidence type="ECO:0000313" key="2">
    <source>
        <dbReference type="Proteomes" id="UP000198226"/>
    </source>
</evidence>
<gene>
    <name evidence="1" type="ORF">GA0070623_2791</name>
</gene>
<dbReference type="OrthoDB" id="3364742at2"/>
<protein>
    <submittedName>
        <fullName evidence="1">Uncharacterized protein</fullName>
    </submittedName>
</protein>
<reference evidence="2" key="1">
    <citation type="submission" date="2016-06" db="EMBL/GenBank/DDBJ databases">
        <authorList>
            <person name="Varghese N."/>
            <person name="Submissions Spin"/>
        </authorList>
    </citation>
    <scope>NUCLEOTIDE SEQUENCE [LARGE SCALE GENOMIC DNA]</scope>
    <source>
        <strain evidence="2">DSM 44983</strain>
    </source>
</reference>
<dbReference type="AlphaFoldDB" id="A0A109IKS1"/>
<dbReference type="RefSeq" id="WP_067307610.1">
    <property type="nucleotide sequence ID" value="NZ_LRMV01000054.1"/>
</dbReference>
<dbReference type="EMBL" id="LT607752">
    <property type="protein sequence ID" value="SCG60747.1"/>
    <property type="molecule type" value="Genomic_DNA"/>
</dbReference>
<keyword evidence="2" id="KW-1185">Reference proteome</keyword>
<sequence length="160" mass="18144">MDAYRYGDEMTPAARSAAWAIETWLTDLETFRWLIGRFTEGPALFEAYLSTLETLDYDADPVLMTGAPGGMFADTQMIGARVAVKRGPAVGEIMPAGRKTFAAVAREYLMSAVVHGKRGWLGVHLWRGAPIYTDRTRRERLIMRDRTYTRPGDRPLWERL</sequence>
<dbReference type="Proteomes" id="UP000198226">
    <property type="component" value="Chromosome I"/>
</dbReference>